<dbReference type="SUPFAM" id="SSF81995">
    <property type="entry name" value="beta-sandwich domain of Sec23/24"/>
    <property type="match status" value="1"/>
</dbReference>
<organism evidence="2">
    <name type="scientific">Tomelloso virus</name>
    <dbReference type="NCBI Taxonomy" id="2053981"/>
    <lineage>
        <taxon>Viruses</taxon>
        <taxon>Viruses incertae sedis</taxon>
        <taxon>Naldaviricetes</taxon>
        <taxon>Lefavirales</taxon>
        <taxon>Nudiviridae</taxon>
        <taxon>Alphanudivirus</taxon>
        <taxon>Alphanudivirus alterdromelanogasteris</taxon>
    </lineage>
</organism>
<proteinExistence type="predicted"/>
<dbReference type="GeneID" id="41701372"/>
<protein>
    <submittedName>
        <fullName evidence="2">GrBNV gp06-like protein</fullName>
    </submittedName>
</protein>
<dbReference type="RefSeq" id="YP_009553452.1">
    <property type="nucleotide sequence ID" value="NC_040789.1"/>
</dbReference>
<reference evidence="2" key="1">
    <citation type="journal article" date="2021" name="Virus">
        <title>The discovery, distribution and diversity of DNA viruses associated with Drosophila melanogaster in Europe.</title>
        <authorList>
            <person name="Wallace M.A."/>
            <person name="Coffman K.A."/>
            <person name="Gilbert C."/>
            <person name="Ravindran S."/>
            <person name="Albery G.F."/>
            <person name="Abbott J."/>
            <person name="Argyridou E."/>
            <person name="Bellosta P."/>
            <person name="Betancourt A.J."/>
            <person name="Colinet H."/>
            <person name="Eric K."/>
            <person name="Glaser-Schmitt A."/>
            <person name="Grath S."/>
            <person name="Jelic M."/>
            <person name="Kankare M."/>
            <person name="Kozeretska I."/>
            <person name="Loeschcke V."/>
            <person name="Montchamp-Moreau C."/>
            <person name="Ometto L."/>
            <person name="Onder B.S."/>
            <person name="Orengo D.J."/>
            <person name="Parsch J."/>
            <person name="Pascual M."/>
            <person name="Patenkovic A."/>
            <person name="Puerma E."/>
            <person name="Ritchie M.G."/>
            <person name="Rota-Stabelli O."/>
            <person name="Schou M.F."/>
            <person name="Serga S.V."/>
            <person name="Stamenkovic-Radak M."/>
            <person name="Tanaskovic M."/>
            <person name="Veselinovic M.S."/>
            <person name="Vieira J."/>
            <person name="Vieira C.P."/>
            <person name="Kapun M."/>
            <person name="Flatt T."/>
            <person name="Gonzalez J."/>
            <person name="Staubach F."/>
            <person name="Obbard D.J."/>
        </authorList>
    </citation>
    <scope>NUCLEOTIDE SEQUENCE</scope>
    <source>
        <strain evidence="2">DrosEU28 Tomelloso 2015</strain>
    </source>
</reference>
<name>A0A2H4T2N9_9VIRU</name>
<dbReference type="KEGG" id="vg:41701372"/>
<accession>A0A2H4T2N9</accession>
<keyword evidence="3" id="KW-1185">Reference proteome</keyword>
<evidence type="ECO:0000313" key="3">
    <source>
        <dbReference type="Proteomes" id="UP000289333"/>
    </source>
</evidence>
<dbReference type="EMBL" id="KY457233">
    <property type="protein sequence ID" value="ATY70195.1"/>
    <property type="molecule type" value="Genomic_DNA"/>
</dbReference>
<feature type="compositionally biased region" description="Polar residues" evidence="1">
    <location>
        <begin position="15"/>
        <end position="31"/>
    </location>
</feature>
<evidence type="ECO:0000256" key="1">
    <source>
        <dbReference type="SAM" id="MobiDB-lite"/>
    </source>
</evidence>
<sequence>MDSSNNAMPPVNMVPTPQYNNNQQQFQSDQPNGYIPRPNQNNYANQQQLPQQQGQFQQNNNNNGQNMTYLANALLNQGVSNSGTKNGLEDMVRPTISFDDALTAKRRSELLADYEIVKSMNLIDSDDTLDHMLTLIPGFSLKPFKVSMLSSLYHQKYADLVQKYESVSIYIEFAVNTIVYNSEAALKNFCTSRSIPVVRNRDGSFLKAFGSRKRVGTDGQSGSSKRAKTVELHPFLKTTEYTGQPNLYSIGKCDYFAPSEFAELFTSVKFDQITRMMNQTTKVTAYGLRVSLSKPIVCVLVSKDVANYTFTSLEYLSGLGDVLSIMADLGKLEDTFAFGTKQGMVVDRLDNNSTKTYKSGDRFEGLSLVVINNMQVGRLSNNTLSSKTYSNRVICLPENEMSEVDLKKCHTYIDEMSEKYNDEIDAYKRLLAKNEDDEGKKEPTTDDNNKN</sequence>
<feature type="region of interest" description="Disordered" evidence="1">
    <location>
        <begin position="1"/>
        <end position="65"/>
    </location>
</feature>
<feature type="compositionally biased region" description="Low complexity" evidence="1">
    <location>
        <begin position="39"/>
        <end position="65"/>
    </location>
</feature>
<dbReference type="Proteomes" id="UP000289333">
    <property type="component" value="Segment"/>
</dbReference>
<evidence type="ECO:0000313" key="2">
    <source>
        <dbReference type="EMBL" id="ATY70195.1"/>
    </source>
</evidence>
<feature type="region of interest" description="Disordered" evidence="1">
    <location>
        <begin position="432"/>
        <end position="451"/>
    </location>
</feature>